<evidence type="ECO:0000256" key="1">
    <source>
        <dbReference type="ARBA" id="ARBA00004395"/>
    </source>
</evidence>
<comment type="subcellular location">
    <subcellularLocation>
        <location evidence="1">Golgi apparatus membrane</location>
        <topology evidence="1">Peripheral membrane protein</topology>
    </subcellularLocation>
</comment>
<dbReference type="GO" id="GO:0000139">
    <property type="term" value="C:Golgi membrane"/>
    <property type="evidence" value="ECO:0007669"/>
    <property type="project" value="UniProtKB-SubCell"/>
</dbReference>
<dbReference type="GO" id="GO:0007030">
    <property type="term" value="P:Golgi organization"/>
    <property type="evidence" value="ECO:0007669"/>
    <property type="project" value="InterPro"/>
</dbReference>
<sequence length="875" mass="98170">MSLHSPSNDLSSPNDPFRLDSLAEELAVREAASASNSTATPSQKHELPAYVPLSHDNPHLSAETFNVQEFLLSRSYTSLTDLRAELRDYHAKLKEELVQLINDDYEAFISLSTDLKGEGDRLQRIREPLAALREQVLTSRGELQVVLDNIQEKLAKRAALREGKVSSISRLESLLLIPSSDDDGGRGVEMNTTKSRHDPDAGEVENSMYVAFNRAKYLARVATEYTQLVYHASKAKSAFVDTNQWRIDRIKSTLSSDLDHVWALTLSVFTAGKATEIERSKYLTDMTECLRTYDTLELWRDAEEVIRKEVVRPFVKKTVFSDALNAPHSPIIPQTPFQVPSSGTSPLPTSLPLRTPYTPFTAFVSHQPQVNKLHSPDPLTSSPYALVLHNDEHPLAHLYTQMLRFVERNLLRIMEIAEKVSIKPNPGPSQDPNRLDVQNNEKGFNILANVIWDEFAHAILEELGHSVFSVGRPNEFRKHYELTRAFILSLEHLTPSPEGVQALHSHPSFSGFEKRWQLPVYYQLRLKEIGGKLDEALSDTLFNTSSTKIINPFLTAQATAVWLAISSCWSSEVFLPELSQKFWKLTLQILSKYKSWLDAAVHLTDITNAPSEKPTVSPVSISRSGTPLPPGEMPSAELLAKDDTSMRQFATAILDIKALCSAVMTLWVQEISMMLSETLGDEIASLKEELGQSLSTLTSLIQPMSDQIISILTRRCCEALLPVRSIPSQFRAMANKRLPTEPSYFVASMFRPVKAFFAIGIGEGPGSSLREEFLKGYATEVFEKSFARYIHYLTTMKKTEESLRRLKKGKKSTFSMFGNTSTKDDESRDEERIRAQMILDVNAFGHDASALGVDLEKSDSYKLLKEVVQAADSEQ</sequence>
<evidence type="ECO:0000256" key="2">
    <source>
        <dbReference type="ARBA" id="ARBA00007603"/>
    </source>
</evidence>
<accession>A0A2A9NTC5</accession>
<evidence type="ECO:0000259" key="10">
    <source>
        <dbReference type="Pfam" id="PF12022"/>
    </source>
</evidence>
<dbReference type="PANTHER" id="PTHR12961:SF0">
    <property type="entry name" value="CONSERVED OLIGOMERIC GOLGI COMPLEX SUBUNIT 2"/>
    <property type="match status" value="1"/>
</dbReference>
<dbReference type="PANTHER" id="PTHR12961">
    <property type="entry name" value="CONSERVED OLIGOMERIC GOLGI COMPLEX COMPONENT 2"/>
    <property type="match status" value="1"/>
</dbReference>
<name>A0A2A9NTC5_9AGAR</name>
<dbReference type="Proteomes" id="UP000242287">
    <property type="component" value="Unassembled WGS sequence"/>
</dbReference>
<dbReference type="GO" id="GO:0006891">
    <property type="term" value="P:intra-Golgi vesicle-mediated transport"/>
    <property type="evidence" value="ECO:0007669"/>
    <property type="project" value="TreeGrafter"/>
</dbReference>
<dbReference type="STRING" id="703135.A0A2A9NTC5"/>
<dbReference type="InterPro" id="IPR024602">
    <property type="entry name" value="COG_su2_N"/>
</dbReference>
<dbReference type="Pfam" id="PF12022">
    <property type="entry name" value="COG2_C"/>
    <property type="match status" value="1"/>
</dbReference>
<organism evidence="11 12">
    <name type="scientific">Amanita thiersii Skay4041</name>
    <dbReference type="NCBI Taxonomy" id="703135"/>
    <lineage>
        <taxon>Eukaryota</taxon>
        <taxon>Fungi</taxon>
        <taxon>Dikarya</taxon>
        <taxon>Basidiomycota</taxon>
        <taxon>Agaricomycotina</taxon>
        <taxon>Agaricomycetes</taxon>
        <taxon>Agaricomycetidae</taxon>
        <taxon>Agaricales</taxon>
        <taxon>Pluteineae</taxon>
        <taxon>Amanitaceae</taxon>
        <taxon>Amanita</taxon>
    </lineage>
</organism>
<dbReference type="EMBL" id="KZ301987">
    <property type="protein sequence ID" value="PFH51517.1"/>
    <property type="molecule type" value="Genomic_DNA"/>
</dbReference>
<gene>
    <name evidence="11" type="ORF">AMATHDRAFT_142259</name>
</gene>
<protein>
    <recommendedName>
        <fullName evidence="3">Conserved oligomeric Golgi complex subunit 2</fullName>
    </recommendedName>
    <alternativeName>
        <fullName evidence="8">Component of oligomeric Golgi complex 2</fullName>
    </alternativeName>
</protein>
<dbReference type="AlphaFoldDB" id="A0A2A9NTC5"/>
<evidence type="ECO:0000256" key="4">
    <source>
        <dbReference type="ARBA" id="ARBA00022448"/>
    </source>
</evidence>
<dbReference type="OrthoDB" id="332281at2759"/>
<dbReference type="InterPro" id="IPR024603">
    <property type="entry name" value="COG_complex_COG2_C"/>
</dbReference>
<keyword evidence="4" id="KW-0813">Transport</keyword>
<evidence type="ECO:0000256" key="3">
    <source>
        <dbReference type="ARBA" id="ARBA00020977"/>
    </source>
</evidence>
<keyword evidence="12" id="KW-1185">Reference proteome</keyword>
<keyword evidence="6" id="KW-0333">Golgi apparatus</keyword>
<evidence type="ECO:0000313" key="12">
    <source>
        <dbReference type="Proteomes" id="UP000242287"/>
    </source>
</evidence>
<comment type="similarity">
    <text evidence="2">Belongs to the COG2 family.</text>
</comment>
<dbReference type="GO" id="GO:0017119">
    <property type="term" value="C:Golgi transport complex"/>
    <property type="evidence" value="ECO:0007669"/>
    <property type="project" value="TreeGrafter"/>
</dbReference>
<evidence type="ECO:0000256" key="6">
    <source>
        <dbReference type="ARBA" id="ARBA00023034"/>
    </source>
</evidence>
<feature type="domain" description="Conserved oligomeric Golgi complex subunit 2 N-terminal" evidence="9">
    <location>
        <begin position="54"/>
        <end position="126"/>
    </location>
</feature>
<keyword evidence="5" id="KW-0653">Protein transport</keyword>
<evidence type="ECO:0000256" key="8">
    <source>
        <dbReference type="ARBA" id="ARBA00031344"/>
    </source>
</evidence>
<dbReference type="InterPro" id="IPR009316">
    <property type="entry name" value="COG2"/>
</dbReference>
<evidence type="ECO:0000313" key="11">
    <source>
        <dbReference type="EMBL" id="PFH51517.1"/>
    </source>
</evidence>
<dbReference type="Pfam" id="PF06148">
    <property type="entry name" value="COG2_N"/>
    <property type="match status" value="1"/>
</dbReference>
<feature type="domain" description="COG complex component COG2 C-terminal" evidence="10">
    <location>
        <begin position="514"/>
        <end position="841"/>
    </location>
</feature>
<proteinExistence type="inferred from homology"/>
<keyword evidence="7" id="KW-0472">Membrane</keyword>
<dbReference type="GO" id="GO:0015031">
    <property type="term" value="P:protein transport"/>
    <property type="evidence" value="ECO:0007669"/>
    <property type="project" value="UniProtKB-KW"/>
</dbReference>
<reference evidence="11 12" key="1">
    <citation type="submission" date="2014-02" db="EMBL/GenBank/DDBJ databases">
        <title>Transposable element dynamics among asymbiotic and ectomycorrhizal Amanita fungi.</title>
        <authorList>
            <consortium name="DOE Joint Genome Institute"/>
            <person name="Hess J."/>
            <person name="Skrede I."/>
            <person name="Wolfe B."/>
            <person name="LaButti K."/>
            <person name="Ohm R.A."/>
            <person name="Grigoriev I.V."/>
            <person name="Pringle A."/>
        </authorList>
    </citation>
    <scope>NUCLEOTIDE SEQUENCE [LARGE SCALE GENOMIC DNA]</scope>
    <source>
        <strain evidence="11 12">SKay4041</strain>
    </source>
</reference>
<evidence type="ECO:0000259" key="9">
    <source>
        <dbReference type="Pfam" id="PF06148"/>
    </source>
</evidence>
<evidence type="ECO:0000256" key="5">
    <source>
        <dbReference type="ARBA" id="ARBA00022927"/>
    </source>
</evidence>
<evidence type="ECO:0000256" key="7">
    <source>
        <dbReference type="ARBA" id="ARBA00023136"/>
    </source>
</evidence>